<evidence type="ECO:0000259" key="7">
    <source>
        <dbReference type="PROSITE" id="PS51294"/>
    </source>
</evidence>
<dbReference type="FunFam" id="1.10.10.60:FF:000002">
    <property type="entry name" value="Myb family transcription factor"/>
    <property type="match status" value="1"/>
</dbReference>
<accession>A0A6A3C2E3</accession>
<dbReference type="Pfam" id="PF00249">
    <property type="entry name" value="Myb_DNA-binding"/>
    <property type="match status" value="1"/>
</dbReference>
<evidence type="ECO:0000256" key="4">
    <source>
        <dbReference type="ARBA" id="ARBA00023163"/>
    </source>
</evidence>
<evidence type="ECO:0000313" key="9">
    <source>
        <dbReference type="Proteomes" id="UP000436088"/>
    </source>
</evidence>
<feature type="compositionally biased region" description="Basic and acidic residues" evidence="6">
    <location>
        <begin position="353"/>
        <end position="378"/>
    </location>
</feature>
<protein>
    <submittedName>
        <fullName evidence="8">Serine/threonine-protein kinase SAPK10</fullName>
    </submittedName>
</protein>
<dbReference type="PROSITE" id="PS51294">
    <property type="entry name" value="HTH_MYB"/>
    <property type="match status" value="1"/>
</dbReference>
<keyword evidence="8" id="KW-0808">Transferase</keyword>
<dbReference type="InterPro" id="IPR017930">
    <property type="entry name" value="Myb_dom"/>
</dbReference>
<dbReference type="PANTHER" id="PTHR31003">
    <property type="entry name" value="MYB FAMILY TRANSCRIPTION FACTOR"/>
    <property type="match status" value="1"/>
</dbReference>
<feature type="domain" description="HTH myb-type" evidence="7">
    <location>
        <begin position="235"/>
        <end position="295"/>
    </location>
</feature>
<dbReference type="InterPro" id="IPR058673">
    <property type="entry name" value="HHO5-like_N"/>
</dbReference>
<dbReference type="EMBL" id="VEPZ02000533">
    <property type="protein sequence ID" value="KAE8723345.1"/>
    <property type="molecule type" value="Genomic_DNA"/>
</dbReference>
<comment type="subcellular location">
    <subcellularLocation>
        <location evidence="1">Nucleus</location>
    </subcellularLocation>
</comment>
<dbReference type="InterPro" id="IPR009057">
    <property type="entry name" value="Homeodomain-like_sf"/>
</dbReference>
<feature type="compositionally biased region" description="Low complexity" evidence="6">
    <location>
        <begin position="322"/>
        <end position="338"/>
    </location>
</feature>
<dbReference type="AlphaFoldDB" id="A0A6A3C2E3"/>
<dbReference type="SUPFAM" id="SSF46689">
    <property type="entry name" value="Homeodomain-like"/>
    <property type="match status" value="1"/>
</dbReference>
<dbReference type="NCBIfam" id="TIGR01557">
    <property type="entry name" value="myb_SHAQKYF"/>
    <property type="match status" value="1"/>
</dbReference>
<keyword evidence="8" id="KW-0418">Kinase</keyword>
<evidence type="ECO:0000256" key="3">
    <source>
        <dbReference type="ARBA" id="ARBA00023125"/>
    </source>
</evidence>
<reference evidence="8" key="1">
    <citation type="submission" date="2019-09" db="EMBL/GenBank/DDBJ databases">
        <title>Draft genome information of white flower Hibiscus syriacus.</title>
        <authorList>
            <person name="Kim Y.-M."/>
        </authorList>
    </citation>
    <scope>NUCLEOTIDE SEQUENCE [LARGE SCALE GENOMIC DNA]</scope>
    <source>
        <strain evidence="8">YM2019G1</strain>
    </source>
</reference>
<dbReference type="InterPro" id="IPR006447">
    <property type="entry name" value="Myb_dom_plants"/>
</dbReference>
<evidence type="ECO:0000256" key="6">
    <source>
        <dbReference type="SAM" id="MobiDB-lite"/>
    </source>
</evidence>
<gene>
    <name evidence="8" type="ORF">F3Y22_tig00012493pilonHSYRG00029</name>
</gene>
<dbReference type="GO" id="GO:0003677">
    <property type="term" value="F:DNA binding"/>
    <property type="evidence" value="ECO:0007669"/>
    <property type="project" value="UniProtKB-KW"/>
</dbReference>
<dbReference type="InterPro" id="IPR001005">
    <property type="entry name" value="SANT/Myb"/>
</dbReference>
<keyword evidence="4" id="KW-0804">Transcription</keyword>
<keyword evidence="9" id="KW-1185">Reference proteome</keyword>
<name>A0A6A3C2E3_HIBSY</name>
<comment type="caution">
    <text evidence="8">The sequence shown here is derived from an EMBL/GenBank/DDBJ whole genome shotgun (WGS) entry which is preliminary data.</text>
</comment>
<dbReference type="GO" id="GO:0003700">
    <property type="term" value="F:DNA-binding transcription factor activity"/>
    <property type="evidence" value="ECO:0007669"/>
    <property type="project" value="InterPro"/>
</dbReference>
<dbReference type="GO" id="GO:0016301">
    <property type="term" value="F:kinase activity"/>
    <property type="evidence" value="ECO:0007669"/>
    <property type="project" value="UniProtKB-KW"/>
</dbReference>
<dbReference type="Pfam" id="PF26575">
    <property type="entry name" value="HHO5_N"/>
    <property type="match status" value="1"/>
</dbReference>
<feature type="region of interest" description="Disordered" evidence="6">
    <location>
        <begin position="296"/>
        <end position="392"/>
    </location>
</feature>
<dbReference type="Proteomes" id="UP000436088">
    <property type="component" value="Unassembled WGS sequence"/>
</dbReference>
<evidence type="ECO:0000256" key="1">
    <source>
        <dbReference type="ARBA" id="ARBA00004123"/>
    </source>
</evidence>
<feature type="compositionally biased region" description="Polar residues" evidence="6">
    <location>
        <begin position="301"/>
        <end position="313"/>
    </location>
</feature>
<organism evidence="8 9">
    <name type="scientific">Hibiscus syriacus</name>
    <name type="common">Rose of Sharon</name>
    <dbReference type="NCBI Taxonomy" id="106335"/>
    <lineage>
        <taxon>Eukaryota</taxon>
        <taxon>Viridiplantae</taxon>
        <taxon>Streptophyta</taxon>
        <taxon>Embryophyta</taxon>
        <taxon>Tracheophyta</taxon>
        <taxon>Spermatophyta</taxon>
        <taxon>Magnoliopsida</taxon>
        <taxon>eudicotyledons</taxon>
        <taxon>Gunneridae</taxon>
        <taxon>Pentapetalae</taxon>
        <taxon>rosids</taxon>
        <taxon>malvids</taxon>
        <taxon>Malvales</taxon>
        <taxon>Malvaceae</taxon>
        <taxon>Malvoideae</taxon>
        <taxon>Hibiscus</taxon>
    </lineage>
</organism>
<evidence type="ECO:0000256" key="5">
    <source>
        <dbReference type="ARBA" id="ARBA00023242"/>
    </source>
</evidence>
<evidence type="ECO:0000313" key="8">
    <source>
        <dbReference type="EMBL" id="KAE8723345.1"/>
    </source>
</evidence>
<evidence type="ECO:0000256" key="2">
    <source>
        <dbReference type="ARBA" id="ARBA00023015"/>
    </source>
</evidence>
<feature type="region of interest" description="Disordered" evidence="6">
    <location>
        <begin position="220"/>
        <end position="242"/>
    </location>
</feature>
<keyword evidence="2" id="KW-0805">Transcription regulation</keyword>
<dbReference type="Gene3D" id="1.10.10.60">
    <property type="entry name" value="Homeodomain-like"/>
    <property type="match status" value="1"/>
</dbReference>
<keyword evidence="5" id="KW-0539">Nucleus</keyword>
<keyword evidence="3" id="KW-0238">DNA-binding</keyword>
<dbReference type="PANTHER" id="PTHR31003:SF22">
    <property type="entry name" value="TRANSCRIPTION FACTOR HHO5"/>
    <property type="match status" value="1"/>
</dbReference>
<sequence length="407" mass="45356">MDLSLDSSLVCVPKTISEFLQQVSKIKDGFQRLSMIGDYIQRLEDEMKKIDAFKRELPLCMLLLKEGIQRLKEEEIQCKEMNGGSVLRLKGSTEENGKETVENDGGDMKNWMSSVQLWNSDFNNVDQSKKPNAVPELKLRSEEQGEGDLSKNPIELCNKKSKGGAFVPFKEYVDKKISGLSLMTPSSELASCILKKNNCGCRIGSGSSLYTQQNQIKFQTKSHNRHEEQQNQQQNSRKQRRCWSPELHRRFVEALQQLGGSQVATPKQIRELMQVEGLTNDEVKSHLQKYRLHIRKLPASPSGQGNKLCSDQDQSNEHSKASISLSGSPHGPLLSSGSAKDMSSTGGDSMDTGDEKSDGHSWRSEHLMTESNDEHSDVEPSETDGLSGEGFTAIMEAGSNHIFNDSV</sequence>
<dbReference type="InterPro" id="IPR044787">
    <property type="entry name" value="HHO5-like"/>
</dbReference>
<dbReference type="GO" id="GO:0005634">
    <property type="term" value="C:nucleus"/>
    <property type="evidence" value="ECO:0007669"/>
    <property type="project" value="UniProtKB-SubCell"/>
</dbReference>
<proteinExistence type="predicted"/>